<evidence type="ECO:0000313" key="8">
    <source>
        <dbReference type="Proteomes" id="UP001374579"/>
    </source>
</evidence>
<dbReference type="Gene3D" id="1.20.1250.20">
    <property type="entry name" value="MFS general substrate transporter like domains"/>
    <property type="match status" value="1"/>
</dbReference>
<dbReference type="GO" id="GO:0022857">
    <property type="term" value="F:transmembrane transporter activity"/>
    <property type="evidence" value="ECO:0007669"/>
    <property type="project" value="InterPro"/>
</dbReference>
<comment type="subcellular location">
    <subcellularLocation>
        <location evidence="1">Membrane</location>
        <topology evidence="1">Multi-pass membrane protein</topology>
    </subcellularLocation>
</comment>
<gene>
    <name evidence="7" type="ORF">V1264_016227</name>
</gene>
<feature type="transmembrane region" description="Helical" evidence="5">
    <location>
        <begin position="239"/>
        <end position="261"/>
    </location>
</feature>
<dbReference type="InterPro" id="IPR020846">
    <property type="entry name" value="MFS_dom"/>
</dbReference>
<feature type="transmembrane region" description="Helical" evidence="5">
    <location>
        <begin position="406"/>
        <end position="427"/>
    </location>
</feature>
<accession>A0AAN9BN02</accession>
<dbReference type="PROSITE" id="PS00216">
    <property type="entry name" value="SUGAR_TRANSPORT_1"/>
    <property type="match status" value="1"/>
</dbReference>
<organism evidence="7 8">
    <name type="scientific">Littorina saxatilis</name>
    <dbReference type="NCBI Taxonomy" id="31220"/>
    <lineage>
        <taxon>Eukaryota</taxon>
        <taxon>Metazoa</taxon>
        <taxon>Spiralia</taxon>
        <taxon>Lophotrochozoa</taxon>
        <taxon>Mollusca</taxon>
        <taxon>Gastropoda</taxon>
        <taxon>Caenogastropoda</taxon>
        <taxon>Littorinimorpha</taxon>
        <taxon>Littorinoidea</taxon>
        <taxon>Littorinidae</taxon>
        <taxon>Littorina</taxon>
    </lineage>
</organism>
<dbReference type="PANTHER" id="PTHR24064">
    <property type="entry name" value="SOLUTE CARRIER FAMILY 22 MEMBER"/>
    <property type="match status" value="1"/>
</dbReference>
<evidence type="ECO:0000256" key="4">
    <source>
        <dbReference type="ARBA" id="ARBA00023136"/>
    </source>
</evidence>
<feature type="transmembrane region" description="Helical" evidence="5">
    <location>
        <begin position="20"/>
        <end position="42"/>
    </location>
</feature>
<feature type="transmembrane region" description="Helical" evidence="5">
    <location>
        <begin position="378"/>
        <end position="399"/>
    </location>
</feature>
<dbReference type="InterPro" id="IPR005829">
    <property type="entry name" value="Sugar_transporter_CS"/>
</dbReference>
<dbReference type="InterPro" id="IPR005828">
    <property type="entry name" value="MFS_sugar_transport-like"/>
</dbReference>
<feature type="transmembrane region" description="Helical" evidence="5">
    <location>
        <begin position="500"/>
        <end position="521"/>
    </location>
</feature>
<feature type="transmembrane region" description="Helical" evidence="5">
    <location>
        <begin position="433"/>
        <end position="457"/>
    </location>
</feature>
<evidence type="ECO:0000256" key="3">
    <source>
        <dbReference type="ARBA" id="ARBA00022989"/>
    </source>
</evidence>
<proteinExistence type="predicted"/>
<dbReference type="GO" id="GO:0016020">
    <property type="term" value="C:membrane"/>
    <property type="evidence" value="ECO:0007669"/>
    <property type="project" value="UniProtKB-SubCell"/>
</dbReference>
<evidence type="ECO:0000256" key="2">
    <source>
        <dbReference type="ARBA" id="ARBA00022692"/>
    </source>
</evidence>
<dbReference type="EMBL" id="JBAMIC010000004">
    <property type="protein sequence ID" value="KAK7108492.1"/>
    <property type="molecule type" value="Genomic_DNA"/>
</dbReference>
<keyword evidence="8" id="KW-1185">Reference proteome</keyword>
<evidence type="ECO:0000256" key="1">
    <source>
        <dbReference type="ARBA" id="ARBA00004141"/>
    </source>
</evidence>
<feature type="transmembrane region" description="Helical" evidence="5">
    <location>
        <begin position="183"/>
        <end position="205"/>
    </location>
</feature>
<feature type="domain" description="Major facilitator superfamily (MFS) profile" evidence="6">
    <location>
        <begin position="103"/>
        <end position="526"/>
    </location>
</feature>
<keyword evidence="2 5" id="KW-0812">Transmembrane</keyword>
<feature type="transmembrane region" description="Helical" evidence="5">
    <location>
        <begin position="211"/>
        <end position="232"/>
    </location>
</feature>
<dbReference type="Pfam" id="PF00083">
    <property type="entry name" value="Sugar_tr"/>
    <property type="match status" value="1"/>
</dbReference>
<dbReference type="SUPFAM" id="SSF103473">
    <property type="entry name" value="MFS general substrate transporter"/>
    <property type="match status" value="1"/>
</dbReference>
<dbReference type="AlphaFoldDB" id="A0AAN9BN02"/>
<dbReference type="InterPro" id="IPR036259">
    <property type="entry name" value="MFS_trans_sf"/>
</dbReference>
<name>A0AAN9BN02_9CAEN</name>
<evidence type="ECO:0000313" key="7">
    <source>
        <dbReference type="EMBL" id="KAK7108492.1"/>
    </source>
</evidence>
<dbReference type="PROSITE" id="PS50850">
    <property type="entry name" value="MFS"/>
    <property type="match status" value="1"/>
</dbReference>
<feature type="transmembrane region" description="Helical" evidence="5">
    <location>
        <begin position="469"/>
        <end position="488"/>
    </location>
</feature>
<reference evidence="7 8" key="1">
    <citation type="submission" date="2024-02" db="EMBL/GenBank/DDBJ databases">
        <title>Chromosome-scale genome assembly of the rough periwinkle Littorina saxatilis.</title>
        <authorList>
            <person name="De Jode A."/>
            <person name="Faria R."/>
            <person name="Formenti G."/>
            <person name="Sims Y."/>
            <person name="Smith T.P."/>
            <person name="Tracey A."/>
            <person name="Wood J.M.D."/>
            <person name="Zagrodzka Z.B."/>
            <person name="Johannesson K."/>
            <person name="Butlin R.K."/>
            <person name="Leder E.H."/>
        </authorList>
    </citation>
    <scope>NUCLEOTIDE SEQUENCE [LARGE SCALE GENOMIC DNA]</scope>
    <source>
        <strain evidence="7">Snail1</strain>
        <tissue evidence="7">Muscle</tissue>
    </source>
</reference>
<keyword evidence="3 5" id="KW-1133">Transmembrane helix</keyword>
<evidence type="ECO:0000259" key="6">
    <source>
        <dbReference type="PROSITE" id="PS50850"/>
    </source>
</evidence>
<evidence type="ECO:0000256" key="5">
    <source>
        <dbReference type="SAM" id="Phobius"/>
    </source>
</evidence>
<protein>
    <recommendedName>
        <fullName evidence="6">Major facilitator superfamily (MFS) profile domain-containing protein</fullName>
    </recommendedName>
</protein>
<dbReference type="CDD" id="cd17317">
    <property type="entry name" value="MFS_SLC22"/>
    <property type="match status" value="1"/>
</dbReference>
<sequence>MKFDDVLREIGEFGWYQRRVYLLACLPIIFSSFETMSSVFILNIPAHRCAIPGYPHDHYHVTNETHAALLNQSIPSENGQWSKCNVYSDVIFDVRKNASDVTRMTSVEEGIGNVSYNRAAVSKCQRWVFDHSVFESTIATDFSLVCDRSVFRSTSNVVAEIGTLIGTGVSGLAADRFGRKLPFYIGALALMSGGFGIAFTTNFIVLNFCRFLIGLARMTLWVNGLVIGMEIVGPSKRVFAGTFIELVWCVGAFLLLLFAYFIRNWRYLEIAVSVPSCVLLAYWWLIPESPRWLASKGREKEVLLILEKIASSNKTKLPDVDDVSKSLVEKQVSLSFIHLFKSRELIVRFVVVFSNMYMLNVIYYALMYNITNLSGDIYINYLITVASETIGLVLPYFLLDRLGRKCVTCASTLIGGAACVASVVPALANAPDWVVVVLSTVGRFFVCMGYSTTYIYAAELFPTVIRASAMGVGVTIVRSGSIVAPYIADVGILVGGRLANALPLIVMGGPALVVGFFVLWLPETMGTKLPETLDDVSNLQSARGCVCCKDGNSDERERAVTRELDNTDPEV</sequence>
<comment type="caution">
    <text evidence="7">The sequence shown here is derived from an EMBL/GenBank/DDBJ whole genome shotgun (WGS) entry which is preliminary data.</text>
</comment>
<feature type="transmembrane region" description="Helical" evidence="5">
    <location>
        <begin position="345"/>
        <end position="366"/>
    </location>
</feature>
<dbReference type="Proteomes" id="UP001374579">
    <property type="component" value="Unassembled WGS sequence"/>
</dbReference>
<keyword evidence="4 5" id="KW-0472">Membrane</keyword>